<dbReference type="PANTHER" id="PTHR43537">
    <property type="entry name" value="TRANSCRIPTIONAL REGULATOR, GNTR FAMILY"/>
    <property type="match status" value="1"/>
</dbReference>
<dbReference type="InterPro" id="IPR011711">
    <property type="entry name" value="GntR_C"/>
</dbReference>
<name>A0A9X1NN15_9ACTN</name>
<protein>
    <submittedName>
        <fullName evidence="5">FCD domain-containing protein</fullName>
    </submittedName>
</protein>
<accession>A0A9X1NN15</accession>
<dbReference type="PRINTS" id="PR00035">
    <property type="entry name" value="HTHGNTR"/>
</dbReference>
<keyword evidence="3" id="KW-0804">Transcription</keyword>
<dbReference type="SUPFAM" id="SSF48008">
    <property type="entry name" value="GntR ligand-binding domain-like"/>
    <property type="match status" value="1"/>
</dbReference>
<sequence>MSAVESAMERLQQKIADGELLPGQKCPPEGELAAQLGVSRSSLREAVRALCALGVLETRHGSGTHVSSLEPAVILRSFSLLVDLLPLDGLLEVLEIRRLMEAHAAATAAANAAPTTVRQLLALCDEMEETTDGVRYAELDSQFHQAFCGAGGNATLTGLVRLFRSRGGHFRILEGPAADQVRTGSNAGHRAIATAIQNRDPAAASLAAAGHVIESENWLRRIRPEPR</sequence>
<dbReference type="InterPro" id="IPR036390">
    <property type="entry name" value="WH_DNA-bd_sf"/>
</dbReference>
<dbReference type="GO" id="GO:0003700">
    <property type="term" value="F:DNA-binding transcription factor activity"/>
    <property type="evidence" value="ECO:0007669"/>
    <property type="project" value="InterPro"/>
</dbReference>
<gene>
    <name evidence="5" type="ORF">LR394_40125</name>
</gene>
<dbReference type="GO" id="GO:0003677">
    <property type="term" value="F:DNA binding"/>
    <property type="evidence" value="ECO:0007669"/>
    <property type="project" value="UniProtKB-KW"/>
</dbReference>
<dbReference type="Pfam" id="PF07729">
    <property type="entry name" value="FCD"/>
    <property type="match status" value="1"/>
</dbReference>
<dbReference type="InterPro" id="IPR036388">
    <property type="entry name" value="WH-like_DNA-bd_sf"/>
</dbReference>
<dbReference type="Pfam" id="PF00392">
    <property type="entry name" value="GntR"/>
    <property type="match status" value="1"/>
</dbReference>
<dbReference type="CDD" id="cd07377">
    <property type="entry name" value="WHTH_GntR"/>
    <property type="match status" value="1"/>
</dbReference>
<comment type="caution">
    <text evidence="5">The sequence shown here is derived from an EMBL/GenBank/DDBJ whole genome shotgun (WGS) entry which is preliminary data.</text>
</comment>
<evidence type="ECO:0000259" key="4">
    <source>
        <dbReference type="PROSITE" id="PS50949"/>
    </source>
</evidence>
<dbReference type="RefSeq" id="WP_231449972.1">
    <property type="nucleotide sequence ID" value="NZ_JAJOMB010000043.1"/>
</dbReference>
<dbReference type="InterPro" id="IPR008920">
    <property type="entry name" value="TF_FadR/GntR_C"/>
</dbReference>
<dbReference type="AlphaFoldDB" id="A0A9X1NN15"/>
<organism evidence="5 6">
    <name type="scientific">Kineosporia babensis</name>
    <dbReference type="NCBI Taxonomy" id="499548"/>
    <lineage>
        <taxon>Bacteria</taxon>
        <taxon>Bacillati</taxon>
        <taxon>Actinomycetota</taxon>
        <taxon>Actinomycetes</taxon>
        <taxon>Kineosporiales</taxon>
        <taxon>Kineosporiaceae</taxon>
        <taxon>Kineosporia</taxon>
    </lineage>
</organism>
<proteinExistence type="predicted"/>
<evidence type="ECO:0000256" key="2">
    <source>
        <dbReference type="ARBA" id="ARBA00023125"/>
    </source>
</evidence>
<keyword evidence="1" id="KW-0805">Transcription regulation</keyword>
<dbReference type="SMART" id="SM00895">
    <property type="entry name" value="FCD"/>
    <property type="match status" value="1"/>
</dbReference>
<evidence type="ECO:0000313" key="5">
    <source>
        <dbReference type="EMBL" id="MCD5317120.1"/>
    </source>
</evidence>
<reference evidence="5" key="1">
    <citation type="submission" date="2021-11" db="EMBL/GenBank/DDBJ databases">
        <title>Streptomyces corallinus and Kineosporia corallina sp. nov., two new coral-derived marine actinobacteria.</title>
        <authorList>
            <person name="Buangrab K."/>
            <person name="Sutthacheep M."/>
            <person name="Yeemin T."/>
            <person name="Harunari E."/>
            <person name="Igarashi Y."/>
            <person name="Sripreechasak P."/>
            <person name="Kanchanasin P."/>
            <person name="Tanasupawat S."/>
            <person name="Phongsopitanun W."/>
        </authorList>
    </citation>
    <scope>NUCLEOTIDE SEQUENCE</scope>
    <source>
        <strain evidence="5">JCM 31032</strain>
    </source>
</reference>
<dbReference type="SMART" id="SM00345">
    <property type="entry name" value="HTH_GNTR"/>
    <property type="match status" value="1"/>
</dbReference>
<dbReference type="EMBL" id="JAJOMB010000043">
    <property type="protein sequence ID" value="MCD5317120.1"/>
    <property type="molecule type" value="Genomic_DNA"/>
</dbReference>
<dbReference type="Gene3D" id="1.10.10.10">
    <property type="entry name" value="Winged helix-like DNA-binding domain superfamily/Winged helix DNA-binding domain"/>
    <property type="match status" value="1"/>
</dbReference>
<dbReference type="PANTHER" id="PTHR43537:SF5">
    <property type="entry name" value="UXU OPERON TRANSCRIPTIONAL REGULATOR"/>
    <property type="match status" value="1"/>
</dbReference>
<keyword evidence="2" id="KW-0238">DNA-binding</keyword>
<evidence type="ECO:0000256" key="3">
    <source>
        <dbReference type="ARBA" id="ARBA00023163"/>
    </source>
</evidence>
<keyword evidence="6" id="KW-1185">Reference proteome</keyword>
<dbReference type="SUPFAM" id="SSF46785">
    <property type="entry name" value="Winged helix' DNA-binding domain"/>
    <property type="match status" value="1"/>
</dbReference>
<dbReference type="PROSITE" id="PS50949">
    <property type="entry name" value="HTH_GNTR"/>
    <property type="match status" value="1"/>
</dbReference>
<evidence type="ECO:0000256" key="1">
    <source>
        <dbReference type="ARBA" id="ARBA00023015"/>
    </source>
</evidence>
<dbReference type="Gene3D" id="1.20.120.530">
    <property type="entry name" value="GntR ligand-binding domain-like"/>
    <property type="match status" value="1"/>
</dbReference>
<evidence type="ECO:0000313" key="6">
    <source>
        <dbReference type="Proteomes" id="UP001138997"/>
    </source>
</evidence>
<dbReference type="InterPro" id="IPR000524">
    <property type="entry name" value="Tscrpt_reg_HTH_GntR"/>
</dbReference>
<feature type="domain" description="HTH gntR-type" evidence="4">
    <location>
        <begin position="1"/>
        <end position="69"/>
    </location>
</feature>
<dbReference type="Proteomes" id="UP001138997">
    <property type="component" value="Unassembled WGS sequence"/>
</dbReference>